<dbReference type="InterPro" id="IPR003511">
    <property type="entry name" value="HORMA_dom"/>
</dbReference>
<organism evidence="2 3">
    <name type="scientific">Aureococcus anophagefferens</name>
    <name type="common">Harmful bloom alga</name>
    <dbReference type="NCBI Taxonomy" id="44056"/>
    <lineage>
        <taxon>Eukaryota</taxon>
        <taxon>Sar</taxon>
        <taxon>Stramenopiles</taxon>
        <taxon>Ochrophyta</taxon>
        <taxon>Pelagophyceae</taxon>
        <taxon>Pelagomonadales</taxon>
        <taxon>Pelagomonadaceae</taxon>
        <taxon>Aureococcus</taxon>
    </lineage>
</organism>
<feature type="domain" description="HORMA" evidence="1">
    <location>
        <begin position="1"/>
        <end position="191"/>
    </location>
</feature>
<protein>
    <submittedName>
        <fullName evidence="2">Mitotic spindle assembly checkpoint protein</fullName>
    </submittedName>
</protein>
<gene>
    <name evidence="2" type="primary">MAD2L2</name>
    <name evidence="2" type="ORF">SO694_00102062</name>
</gene>
<dbReference type="Proteomes" id="UP001363151">
    <property type="component" value="Unassembled WGS sequence"/>
</dbReference>
<proteinExistence type="predicted"/>
<name>A0ABR1FNB0_AURAN</name>
<dbReference type="SUPFAM" id="SSF56019">
    <property type="entry name" value="The spindle assembly checkpoint protein mad2"/>
    <property type="match status" value="1"/>
</dbReference>
<accession>A0ABR1FNB0</accession>
<dbReference type="InterPro" id="IPR036570">
    <property type="entry name" value="HORMA_dom_sf"/>
</dbReference>
<comment type="caution">
    <text evidence="2">The sequence shown here is derived from an EMBL/GenBank/DDBJ whole genome shotgun (WGS) entry which is preliminary data.</text>
</comment>
<dbReference type="PANTHER" id="PTHR11842">
    <property type="entry name" value="MITOTIC SPINDLE ASSEMBLY CHECKPOINT PROTEIN MAD2"/>
    <property type="match status" value="1"/>
</dbReference>
<evidence type="ECO:0000313" key="2">
    <source>
        <dbReference type="EMBL" id="KAK7234005.1"/>
    </source>
</evidence>
<dbReference type="Gene3D" id="3.30.900.10">
    <property type="entry name" value="HORMA domain"/>
    <property type="match status" value="1"/>
</dbReference>
<evidence type="ECO:0000313" key="3">
    <source>
        <dbReference type="Proteomes" id="UP001363151"/>
    </source>
</evidence>
<dbReference type="InterPro" id="IPR045091">
    <property type="entry name" value="Mad2-like"/>
</dbReference>
<evidence type="ECO:0000259" key="1">
    <source>
        <dbReference type="PROSITE" id="PS50815"/>
    </source>
</evidence>
<dbReference type="EMBL" id="JBBJCI010000353">
    <property type="protein sequence ID" value="KAK7234005.1"/>
    <property type="molecule type" value="Genomic_DNA"/>
</dbReference>
<reference evidence="2 3" key="1">
    <citation type="submission" date="2024-03" db="EMBL/GenBank/DDBJ databases">
        <title>Aureococcus anophagefferens CCMP1851 and Kratosvirus quantuckense: Draft genome of a second virus-susceptible host strain in the model system.</title>
        <authorList>
            <person name="Chase E."/>
            <person name="Truchon A.R."/>
            <person name="Schepens W."/>
            <person name="Wilhelm S.W."/>
        </authorList>
    </citation>
    <scope>NUCLEOTIDE SEQUENCE [LARGE SCALE GENOMIC DNA]</scope>
    <source>
        <strain evidence="2 3">CCMP1851</strain>
    </source>
</reference>
<sequence length="195" mass="21142">MAGELLTEFLEVAIHVILFERRVYPEDIFTRQRAFGVPVTMSRHPEVNAYIKKVLGDARPLFDARAVESLVVVVTDGGGEPRERFVFDVGLGGGAAPSPEAVEATEYAMRALLAKLAVTQGHLPPPRPDAEFRLFLHTRENPRVVAPFAASPESGYVDARRDATAAPLGPGFDVVPVRDVATPLAEFALRVEVAA</sequence>
<keyword evidence="3" id="KW-1185">Reference proteome</keyword>
<dbReference type="PANTHER" id="PTHR11842:SF10">
    <property type="entry name" value="MITOTIC SPINDLE ASSEMBLY CHECKPOINT PROTEIN MAD2B"/>
    <property type="match status" value="1"/>
</dbReference>
<dbReference type="PROSITE" id="PS50815">
    <property type="entry name" value="HORMA"/>
    <property type="match status" value="1"/>
</dbReference>
<dbReference type="Pfam" id="PF02301">
    <property type="entry name" value="HORMA"/>
    <property type="match status" value="1"/>
</dbReference>